<feature type="domain" description="RNA-binding S4" evidence="8">
    <location>
        <begin position="14"/>
        <end position="73"/>
    </location>
</feature>
<dbReference type="EC" id="5.4.99.-" evidence="6"/>
<dbReference type="Gene3D" id="3.10.290.10">
    <property type="entry name" value="RNA-binding S4 domain"/>
    <property type="match status" value="1"/>
</dbReference>
<dbReference type="InterPro" id="IPR036986">
    <property type="entry name" value="S4_RNA-bd_sf"/>
</dbReference>
<dbReference type="SMART" id="SM00363">
    <property type="entry name" value="S4"/>
    <property type="match status" value="1"/>
</dbReference>
<dbReference type="Proteomes" id="UP000548582">
    <property type="component" value="Unassembled WGS sequence"/>
</dbReference>
<dbReference type="Pfam" id="PF00849">
    <property type="entry name" value="PseudoU_synth_2"/>
    <property type="match status" value="1"/>
</dbReference>
<dbReference type="GO" id="GO:0120159">
    <property type="term" value="F:rRNA pseudouridine synthase activity"/>
    <property type="evidence" value="ECO:0007669"/>
    <property type="project" value="UniProtKB-ARBA"/>
</dbReference>
<gene>
    <name evidence="9" type="ORF">GWK16_06005</name>
</gene>
<dbReference type="InterPro" id="IPR020103">
    <property type="entry name" value="PsdUridine_synth_cat_dom_sf"/>
</dbReference>
<evidence type="ECO:0000256" key="2">
    <source>
        <dbReference type="ARBA" id="ARBA00008348"/>
    </source>
</evidence>
<protein>
    <recommendedName>
        <fullName evidence="6">Pseudouridine synthase</fullName>
        <ecNumber evidence="6">5.4.99.-</ecNumber>
    </recommendedName>
</protein>
<dbReference type="Gene3D" id="3.30.70.580">
    <property type="entry name" value="Pseudouridine synthase I, catalytic domain, N-terminal subdomain"/>
    <property type="match status" value="1"/>
</dbReference>
<evidence type="ECO:0000256" key="6">
    <source>
        <dbReference type="RuleBase" id="RU003887"/>
    </source>
</evidence>
<evidence type="ECO:0000256" key="1">
    <source>
        <dbReference type="ARBA" id="ARBA00000073"/>
    </source>
</evidence>
<dbReference type="GO" id="GO:0000455">
    <property type="term" value="P:enzyme-directed rRNA pseudouridine synthesis"/>
    <property type="evidence" value="ECO:0007669"/>
    <property type="project" value="UniProtKB-ARBA"/>
</dbReference>
<proteinExistence type="inferred from homology"/>
<evidence type="ECO:0000313" key="10">
    <source>
        <dbReference type="Proteomes" id="UP000548582"/>
    </source>
</evidence>
<dbReference type="RefSeq" id="WP_170053056.1">
    <property type="nucleotide sequence ID" value="NZ_JABBKX010000002.1"/>
</dbReference>
<evidence type="ECO:0000256" key="7">
    <source>
        <dbReference type="SAM" id="MobiDB-lite"/>
    </source>
</evidence>
<organism evidence="9 10">
    <name type="scientific">Neoroseomonas marina</name>
    <dbReference type="NCBI Taxonomy" id="1232220"/>
    <lineage>
        <taxon>Bacteria</taxon>
        <taxon>Pseudomonadati</taxon>
        <taxon>Pseudomonadota</taxon>
        <taxon>Alphaproteobacteria</taxon>
        <taxon>Acetobacterales</taxon>
        <taxon>Acetobacteraceae</taxon>
        <taxon>Neoroseomonas</taxon>
    </lineage>
</organism>
<keyword evidence="10" id="KW-1185">Reference proteome</keyword>
<evidence type="ECO:0000256" key="3">
    <source>
        <dbReference type="ARBA" id="ARBA00022884"/>
    </source>
</evidence>
<dbReference type="GO" id="GO:0003723">
    <property type="term" value="F:RNA binding"/>
    <property type="evidence" value="ECO:0007669"/>
    <property type="project" value="UniProtKB-KW"/>
</dbReference>
<feature type="region of interest" description="Disordered" evidence="7">
    <location>
        <begin position="254"/>
        <end position="297"/>
    </location>
</feature>
<comment type="catalytic activity">
    <reaction evidence="1">
        <text>a uridine in RNA = a pseudouridine in RNA</text>
        <dbReference type="Rhea" id="RHEA:48348"/>
        <dbReference type="Rhea" id="RHEA-COMP:12068"/>
        <dbReference type="Rhea" id="RHEA-COMP:12069"/>
        <dbReference type="ChEBI" id="CHEBI:65314"/>
        <dbReference type="ChEBI" id="CHEBI:65315"/>
    </reaction>
</comment>
<dbReference type="AlphaFoldDB" id="A0A848E9M1"/>
<dbReference type="PANTHER" id="PTHR47683">
    <property type="entry name" value="PSEUDOURIDINE SYNTHASE FAMILY PROTEIN-RELATED"/>
    <property type="match status" value="1"/>
</dbReference>
<dbReference type="InterPro" id="IPR002942">
    <property type="entry name" value="S4_RNA-bd"/>
</dbReference>
<dbReference type="InterPro" id="IPR006145">
    <property type="entry name" value="PsdUridine_synth_RsuA/RluA"/>
</dbReference>
<dbReference type="SUPFAM" id="SSF55120">
    <property type="entry name" value="Pseudouridine synthase"/>
    <property type="match status" value="1"/>
</dbReference>
<dbReference type="InterPro" id="IPR018496">
    <property type="entry name" value="PsdUridine_synth_RsuA/RluB_CS"/>
</dbReference>
<dbReference type="Pfam" id="PF01479">
    <property type="entry name" value="S4"/>
    <property type="match status" value="1"/>
</dbReference>
<dbReference type="InterPro" id="IPR020094">
    <property type="entry name" value="TruA/RsuA/RluB/E/F_N"/>
</dbReference>
<evidence type="ECO:0000313" key="9">
    <source>
        <dbReference type="EMBL" id="NMJ40786.1"/>
    </source>
</evidence>
<reference evidence="9 10" key="1">
    <citation type="submission" date="2020-03" db="EMBL/GenBank/DDBJ databases">
        <authorList>
            <person name="Sun Q."/>
        </authorList>
    </citation>
    <scope>NUCLEOTIDE SEQUENCE [LARGE SCALE GENOMIC DNA]</scope>
    <source>
        <strain evidence="9 10">JC162</strain>
    </source>
</reference>
<accession>A0A848E9M1</accession>
<feature type="compositionally biased region" description="Basic and acidic residues" evidence="7">
    <location>
        <begin position="287"/>
        <end position="297"/>
    </location>
</feature>
<comment type="caution">
    <text evidence="9">The sequence shown here is derived from an EMBL/GenBank/DDBJ whole genome shotgun (WGS) entry which is preliminary data.</text>
</comment>
<dbReference type="InterPro" id="IPR042092">
    <property type="entry name" value="PsdUridine_s_RsuA/RluB/E/F_cat"/>
</dbReference>
<dbReference type="PROSITE" id="PS50889">
    <property type="entry name" value="S4"/>
    <property type="match status" value="1"/>
</dbReference>
<dbReference type="NCBIfam" id="TIGR00093">
    <property type="entry name" value="pseudouridine synthase"/>
    <property type="match status" value="1"/>
</dbReference>
<dbReference type="PROSITE" id="PS01149">
    <property type="entry name" value="PSI_RSU"/>
    <property type="match status" value="1"/>
</dbReference>
<name>A0A848E9M1_9PROT</name>
<dbReference type="SUPFAM" id="SSF55174">
    <property type="entry name" value="Alpha-L RNA-binding motif"/>
    <property type="match status" value="1"/>
</dbReference>
<keyword evidence="3 5" id="KW-0694">RNA-binding</keyword>
<dbReference type="InterPro" id="IPR050343">
    <property type="entry name" value="RsuA_PseudoU_synthase"/>
</dbReference>
<evidence type="ECO:0000259" key="8">
    <source>
        <dbReference type="SMART" id="SM00363"/>
    </source>
</evidence>
<dbReference type="Gene3D" id="3.30.70.1560">
    <property type="entry name" value="Alpha-L RNA-binding motif"/>
    <property type="match status" value="1"/>
</dbReference>
<evidence type="ECO:0000256" key="5">
    <source>
        <dbReference type="PROSITE-ProRule" id="PRU00182"/>
    </source>
</evidence>
<keyword evidence="4 6" id="KW-0413">Isomerase</keyword>
<sequence>MSEDEAGEDPKRGERIAKWLARAGVASRRDAEKMIAEGRVKLGGKVVETPATFITPGDHVTVDGKPVAAPERTRLFRYHKPDGLVTTHRDPEGRPTVFEKLPPGLPRLVSVGRLDLTSEGLLLLTNDGALARKLELPSNGWLRRYRVRVHGRVDEKALAALTRGVTIEGVQYGPIEAGLDARQGTNAWLTVSIREGKNREVRRVMSHLGLEVTRLIRTAYGPFQLGVLPRGAVEEVNAKVLRDQLGLDAPKRLREAALAPLPETPPEGPRRPPRARNAGAGPRRAVRGRDGRRGREE</sequence>
<dbReference type="EMBL" id="JABBKX010000002">
    <property type="protein sequence ID" value="NMJ40786.1"/>
    <property type="molecule type" value="Genomic_DNA"/>
</dbReference>
<dbReference type="FunFam" id="3.10.290.10:FF:000003">
    <property type="entry name" value="Pseudouridine synthase"/>
    <property type="match status" value="1"/>
</dbReference>
<comment type="similarity">
    <text evidence="2 6">Belongs to the pseudouridine synthase RsuA family.</text>
</comment>
<dbReference type="CDD" id="cd00165">
    <property type="entry name" value="S4"/>
    <property type="match status" value="1"/>
</dbReference>
<evidence type="ECO:0000256" key="4">
    <source>
        <dbReference type="ARBA" id="ARBA00023235"/>
    </source>
</evidence>
<dbReference type="PANTHER" id="PTHR47683:SF3">
    <property type="entry name" value="RIBOSOMAL LARGE SUBUNIT PSEUDOURIDINE SYNTHASE B"/>
    <property type="match status" value="1"/>
</dbReference>
<dbReference type="InterPro" id="IPR000748">
    <property type="entry name" value="PsdUridine_synth_RsuA/RluB/E/F"/>
</dbReference>